<feature type="transmembrane region" description="Helical" evidence="5">
    <location>
        <begin position="344"/>
        <end position="362"/>
    </location>
</feature>
<dbReference type="PANTHER" id="PTHR42718:SF39">
    <property type="entry name" value="ACTINORHODIN TRANSPORTER-RELATED"/>
    <property type="match status" value="1"/>
</dbReference>
<dbReference type="Gene3D" id="1.20.1250.20">
    <property type="entry name" value="MFS general substrate transporter like domains"/>
    <property type="match status" value="2"/>
</dbReference>
<protein>
    <submittedName>
        <fullName evidence="7">Major Facilitator Superfamily protein</fullName>
    </submittedName>
</protein>
<keyword evidence="8" id="KW-1185">Reference proteome</keyword>
<dbReference type="PROSITE" id="PS50850">
    <property type="entry name" value="MFS"/>
    <property type="match status" value="1"/>
</dbReference>
<keyword evidence="2 5" id="KW-0812">Transmembrane</keyword>
<gene>
    <name evidence="7" type="ORF">SAMN06295964_0969</name>
</gene>
<evidence type="ECO:0000259" key="6">
    <source>
        <dbReference type="PROSITE" id="PS50850"/>
    </source>
</evidence>
<dbReference type="InterPro" id="IPR036259">
    <property type="entry name" value="MFS_trans_sf"/>
</dbReference>
<dbReference type="OrthoDB" id="4484751at2"/>
<feature type="transmembrane region" description="Helical" evidence="5">
    <location>
        <begin position="442"/>
        <end position="462"/>
    </location>
</feature>
<evidence type="ECO:0000256" key="3">
    <source>
        <dbReference type="ARBA" id="ARBA00022989"/>
    </source>
</evidence>
<evidence type="ECO:0000256" key="1">
    <source>
        <dbReference type="ARBA" id="ARBA00004651"/>
    </source>
</evidence>
<keyword evidence="3 5" id="KW-1133">Transmembrane helix</keyword>
<evidence type="ECO:0000256" key="5">
    <source>
        <dbReference type="SAM" id="Phobius"/>
    </source>
</evidence>
<feature type="transmembrane region" description="Helical" evidence="5">
    <location>
        <begin position="368"/>
        <end position="395"/>
    </location>
</feature>
<evidence type="ECO:0000256" key="2">
    <source>
        <dbReference type="ARBA" id="ARBA00022692"/>
    </source>
</evidence>
<evidence type="ECO:0000256" key="4">
    <source>
        <dbReference type="ARBA" id="ARBA00023136"/>
    </source>
</evidence>
<feature type="transmembrane region" description="Helical" evidence="5">
    <location>
        <begin position="51"/>
        <end position="67"/>
    </location>
</feature>
<dbReference type="InterPro" id="IPR011701">
    <property type="entry name" value="MFS"/>
</dbReference>
<feature type="transmembrane region" description="Helical" evidence="5">
    <location>
        <begin position="416"/>
        <end position="436"/>
    </location>
</feature>
<feature type="transmembrane region" description="Helical" evidence="5">
    <location>
        <begin position="104"/>
        <end position="125"/>
    </location>
</feature>
<feature type="domain" description="Major facilitator superfamily (MFS) profile" evidence="6">
    <location>
        <begin position="13"/>
        <end position="466"/>
    </location>
</feature>
<keyword evidence="4 5" id="KW-0472">Membrane</keyword>
<dbReference type="EMBL" id="LT796768">
    <property type="protein sequence ID" value="SKB05547.1"/>
    <property type="molecule type" value="Genomic_DNA"/>
</dbReference>
<name>A0A1T4YUL6_9ACTN</name>
<comment type="subcellular location">
    <subcellularLocation>
        <location evidence="1">Cell membrane</location>
        <topology evidence="1">Multi-pass membrane protein</topology>
    </subcellularLocation>
</comment>
<feature type="transmembrane region" description="Helical" evidence="5">
    <location>
        <begin position="272"/>
        <end position="292"/>
    </location>
</feature>
<dbReference type="STRING" id="1736691.SAMN06295964_0969"/>
<evidence type="ECO:0000313" key="7">
    <source>
        <dbReference type="EMBL" id="SKB05547.1"/>
    </source>
</evidence>
<dbReference type="PANTHER" id="PTHR42718">
    <property type="entry name" value="MAJOR FACILITATOR SUPERFAMILY MULTIDRUG TRANSPORTER MFSC"/>
    <property type="match status" value="1"/>
</dbReference>
<accession>A0A1T4YUL6</accession>
<sequence>MGRHRAASVGAGLVGALVFVEFVSGFLQGYYTPLATDIARHLDINDADVNWFEAAQLLLSALCVPPLSKLGDLIGHQRVLVWAAVLTAVATCGIAFATSFETYLVFWALQGVFTVWLPLEVALIYRRSAGLPQRAAATRRATGVIVAALQAGAIAGALSAGATSALFGSLWMVLAVPGVLTVVVVFVIVGFVPDAHERQPGSLDGPGLLLLSASLLLVTGGLSLVRVVGVASPWPWLAIVVGALVLVPFVRYELRVPDPIIDLRVMRQASMWPVQFTALLFGVSVLGAQIPLSTFAQTDPDVHGYGLGLNATSVAPVIGGYVLSMLVGALVFARLSQRFTPRACLIAAAGLVGVGYAALVPLHFSVAQMAACMVVAGLGSGALVAALPAAAAAAAPEGRTAVATGLTNTTKTIGGSFASCIFGVALAAGATHAAAASMSGYYTVWIVCSATAFVAAVGLTFVPRLAFADPAGIEEEIGR</sequence>
<feature type="transmembrane region" description="Helical" evidence="5">
    <location>
        <begin position="137"/>
        <end position="158"/>
    </location>
</feature>
<dbReference type="Pfam" id="PF07690">
    <property type="entry name" value="MFS_1"/>
    <property type="match status" value="1"/>
</dbReference>
<organism evidence="7 8">
    <name type="scientific">Aeromicrobium choanae</name>
    <dbReference type="NCBI Taxonomy" id="1736691"/>
    <lineage>
        <taxon>Bacteria</taxon>
        <taxon>Bacillati</taxon>
        <taxon>Actinomycetota</taxon>
        <taxon>Actinomycetes</taxon>
        <taxon>Propionibacteriales</taxon>
        <taxon>Nocardioidaceae</taxon>
        <taxon>Aeromicrobium</taxon>
    </lineage>
</organism>
<feature type="transmembrane region" description="Helical" evidence="5">
    <location>
        <begin position="79"/>
        <end position="98"/>
    </location>
</feature>
<dbReference type="SUPFAM" id="SSF103473">
    <property type="entry name" value="MFS general substrate transporter"/>
    <property type="match status" value="1"/>
</dbReference>
<dbReference type="GO" id="GO:0022857">
    <property type="term" value="F:transmembrane transporter activity"/>
    <property type="evidence" value="ECO:0007669"/>
    <property type="project" value="InterPro"/>
</dbReference>
<dbReference type="GO" id="GO:0005886">
    <property type="term" value="C:plasma membrane"/>
    <property type="evidence" value="ECO:0007669"/>
    <property type="project" value="UniProtKB-SubCell"/>
</dbReference>
<dbReference type="InterPro" id="IPR020846">
    <property type="entry name" value="MFS_dom"/>
</dbReference>
<dbReference type="Proteomes" id="UP000191040">
    <property type="component" value="Chromosome I"/>
</dbReference>
<dbReference type="RefSeq" id="WP_078699103.1">
    <property type="nucleotide sequence ID" value="NZ_LT796768.1"/>
</dbReference>
<reference evidence="8" key="1">
    <citation type="submission" date="2017-02" db="EMBL/GenBank/DDBJ databases">
        <authorList>
            <person name="Varghese N."/>
            <person name="Submissions S."/>
        </authorList>
    </citation>
    <scope>NUCLEOTIDE SEQUENCE [LARGE SCALE GENOMIC DNA]</scope>
    <source>
        <strain evidence="8">9H-4</strain>
    </source>
</reference>
<feature type="transmembrane region" description="Helical" evidence="5">
    <location>
        <begin position="312"/>
        <end position="332"/>
    </location>
</feature>
<dbReference type="AlphaFoldDB" id="A0A1T4YUL6"/>
<feature type="transmembrane region" description="Helical" evidence="5">
    <location>
        <begin position="170"/>
        <end position="195"/>
    </location>
</feature>
<evidence type="ECO:0000313" key="8">
    <source>
        <dbReference type="Proteomes" id="UP000191040"/>
    </source>
</evidence>
<feature type="transmembrane region" description="Helical" evidence="5">
    <location>
        <begin position="7"/>
        <end position="31"/>
    </location>
</feature>
<feature type="transmembrane region" description="Helical" evidence="5">
    <location>
        <begin position="207"/>
        <end position="228"/>
    </location>
</feature>
<proteinExistence type="predicted"/>
<feature type="transmembrane region" description="Helical" evidence="5">
    <location>
        <begin position="234"/>
        <end position="252"/>
    </location>
</feature>